<evidence type="ECO:0000256" key="1">
    <source>
        <dbReference type="SAM" id="MobiDB-lite"/>
    </source>
</evidence>
<accession>A0A183AB81</accession>
<dbReference type="WBParaSite" id="ECPE_0000422401-mRNA-1">
    <property type="protein sequence ID" value="ECPE_0000422401-mRNA-1"/>
    <property type="gene ID" value="ECPE_0000422401"/>
</dbReference>
<dbReference type="Proteomes" id="UP000272942">
    <property type="component" value="Unassembled WGS sequence"/>
</dbReference>
<organism evidence="4">
    <name type="scientific">Echinostoma caproni</name>
    <dbReference type="NCBI Taxonomy" id="27848"/>
    <lineage>
        <taxon>Eukaryota</taxon>
        <taxon>Metazoa</taxon>
        <taxon>Spiralia</taxon>
        <taxon>Lophotrochozoa</taxon>
        <taxon>Platyhelminthes</taxon>
        <taxon>Trematoda</taxon>
        <taxon>Digenea</taxon>
        <taxon>Plagiorchiida</taxon>
        <taxon>Echinostomata</taxon>
        <taxon>Echinostomatoidea</taxon>
        <taxon>Echinostomatidae</taxon>
        <taxon>Echinostoma</taxon>
    </lineage>
</organism>
<reference evidence="2 3" key="2">
    <citation type="submission" date="2018-11" db="EMBL/GenBank/DDBJ databases">
        <authorList>
            <consortium name="Pathogen Informatics"/>
        </authorList>
    </citation>
    <scope>NUCLEOTIDE SEQUENCE [LARGE SCALE GENOMIC DNA]</scope>
    <source>
        <strain evidence="2 3">Egypt</strain>
    </source>
</reference>
<dbReference type="EMBL" id="UZAN01041092">
    <property type="protein sequence ID" value="VDP71953.1"/>
    <property type="molecule type" value="Genomic_DNA"/>
</dbReference>
<feature type="region of interest" description="Disordered" evidence="1">
    <location>
        <begin position="32"/>
        <end position="103"/>
    </location>
</feature>
<proteinExistence type="predicted"/>
<evidence type="ECO:0000313" key="2">
    <source>
        <dbReference type="EMBL" id="VDP71953.1"/>
    </source>
</evidence>
<evidence type="ECO:0000313" key="4">
    <source>
        <dbReference type="WBParaSite" id="ECPE_0000422401-mRNA-1"/>
    </source>
</evidence>
<gene>
    <name evidence="2" type="ORF">ECPE_LOCUS4216</name>
</gene>
<reference evidence="4" key="1">
    <citation type="submission" date="2016-06" db="UniProtKB">
        <authorList>
            <consortium name="WormBaseParasite"/>
        </authorList>
    </citation>
    <scope>IDENTIFICATION</scope>
</reference>
<protein>
    <submittedName>
        <fullName evidence="4">Costars domain-containing protein</fullName>
    </submittedName>
</protein>
<feature type="compositionally biased region" description="Polar residues" evidence="1">
    <location>
        <begin position="59"/>
        <end position="76"/>
    </location>
</feature>
<dbReference type="AlphaFoldDB" id="A0A183AB81"/>
<sequence length="185" mass="20226">MGDESLDAACRGKEDIAPPSTRVLRCLRLDGPLNANPGTCPPPPASTSYVNWGAGAGTHHTQPGENEASDQVTTTFHAAHVRPHSPKGDAAREIRRKKSDRQKSAINVDEVLRSVGGIRNSFQPVFFVHYICRFTILMVKDYLVRLDTVYFHEGGHLQRIRELDVDIDIQKLGGGNSVDVAAGEV</sequence>
<evidence type="ECO:0000313" key="3">
    <source>
        <dbReference type="Proteomes" id="UP000272942"/>
    </source>
</evidence>
<keyword evidence="3" id="KW-1185">Reference proteome</keyword>
<name>A0A183AB81_9TREM</name>